<sequence length="802" mass="89112">MQCFAQLRACAILALFACLAGLGQPASGDVIDDRIRVGFENLWPTRVVIVDTRDRSLPGTPIGVGRHVRNRSLYLDPDVLYELYPERNPYLNLGRDVTLPPEIGEPIRAFKTIAKSASTAGPEIDQDIAIPEFDIIGVNTSTKRMHFAIRRDRNPFWTLVGGLAPLQHQVFKSDVEHIGTVLYGVEEGAQLREGSTPLTCDTYVVKPGRNIFTYFDACQIVSGAVTQGGIEVDIVNRWPNPVVLAEVGAPVKGIALVRDRDHALQLKPNTDYAVYEGYNPAYALFLASRMPASPIKLTDNPPLMAFKTGGGKMRVPDIESRMLVVTNSAEETVVVSQVLPGAVPVTLRSVEPGHTEYLFASANVGYSLKPTLVNDESCEQQLSLQEGWNYLDYPAPELPCTMRGAVKLAVDGDLRYDQQSYLMAHNAAENHADGWRYAQQTYSIGELLREHGVRALELDLKYYSRAAFAVDLNANPQVIVPAIPEDFYVCHENCDASLALLPTRRLRPLASVLTEIRQFLDDNASEIVTVFIELTTERGEDIERRGDQLMSLLNNAGLFPYIYWPDSPYADFNDCIRTAQATYGAAAIPTANVSIGPSHDWPLVSSMVSTNRRLVLFINTGGMSSAACLPYTWRYLWENKYSNSGSLILRPAENGYLYGFEPDEQFVLLRSDILRDPTFLFQRSESFRSGINQRTLTRFNHFEFMTIGDQTADNSEKSILARILAWKLTNVVPSDGRGYGRGLPNFIAVDFVEAGQGSEVVAALNACWPKGERFWVACIRSRMQQLQRDETRMQAPGGISGN</sequence>
<dbReference type="EMBL" id="JAUYVI010000016">
    <property type="protein sequence ID" value="MDQ7251687.1"/>
    <property type="molecule type" value="Genomic_DNA"/>
</dbReference>
<feature type="chain" id="PRO_5047336092" evidence="1">
    <location>
        <begin position="29"/>
        <end position="802"/>
    </location>
</feature>
<dbReference type="SUPFAM" id="SSF51695">
    <property type="entry name" value="PLC-like phosphodiesterases"/>
    <property type="match status" value="1"/>
</dbReference>
<dbReference type="Pfam" id="PF26178">
    <property type="entry name" value="PI-PLC_cat"/>
    <property type="match status" value="1"/>
</dbReference>
<feature type="signal peptide" evidence="1">
    <location>
        <begin position="1"/>
        <end position="28"/>
    </location>
</feature>
<keyword evidence="3" id="KW-1185">Reference proteome</keyword>
<comment type="caution">
    <text evidence="2">The sequence shown here is derived from an EMBL/GenBank/DDBJ whole genome shotgun (WGS) entry which is preliminary data.</text>
</comment>
<proteinExistence type="predicted"/>
<evidence type="ECO:0000256" key="1">
    <source>
        <dbReference type="SAM" id="SignalP"/>
    </source>
</evidence>
<dbReference type="InterPro" id="IPR051057">
    <property type="entry name" value="PI-PLC_domain"/>
</dbReference>
<dbReference type="PANTHER" id="PTHR13593:SF140">
    <property type="entry name" value="PLC-LIKE PHOSPHODIESTERASE"/>
    <property type="match status" value="1"/>
</dbReference>
<evidence type="ECO:0000313" key="3">
    <source>
        <dbReference type="Proteomes" id="UP001230156"/>
    </source>
</evidence>
<name>A0ABU0YVD6_9PROT</name>
<evidence type="ECO:0000313" key="2">
    <source>
        <dbReference type="EMBL" id="MDQ7251687.1"/>
    </source>
</evidence>
<gene>
    <name evidence="2" type="ORF">Q8A70_28630</name>
</gene>
<dbReference type="Gene3D" id="3.20.20.190">
    <property type="entry name" value="Phosphatidylinositol (PI) phosphodiesterase"/>
    <property type="match status" value="1"/>
</dbReference>
<dbReference type="InterPro" id="IPR017946">
    <property type="entry name" value="PLC-like_Pdiesterase_TIM-brl"/>
</dbReference>
<dbReference type="Proteomes" id="UP001230156">
    <property type="component" value="Unassembled WGS sequence"/>
</dbReference>
<protein>
    <submittedName>
        <fullName evidence="2">Uncharacterized protein</fullName>
    </submittedName>
</protein>
<dbReference type="PANTHER" id="PTHR13593">
    <property type="match status" value="1"/>
</dbReference>
<accession>A0ABU0YVD6</accession>
<keyword evidence="1" id="KW-0732">Signal</keyword>
<reference evidence="3" key="1">
    <citation type="submission" date="2023-08" db="EMBL/GenBank/DDBJ databases">
        <title>Rhodospirillaceae gen. nov., a novel taxon isolated from the Yangtze River Yuezi River estuary sludge.</title>
        <authorList>
            <person name="Ruan L."/>
        </authorList>
    </citation>
    <scope>NUCLEOTIDE SEQUENCE [LARGE SCALE GENOMIC DNA]</scope>
    <source>
        <strain evidence="3">R-7</strain>
    </source>
</reference>
<dbReference type="RefSeq" id="WP_379962275.1">
    <property type="nucleotide sequence ID" value="NZ_JAUYVI010000016.1"/>
</dbReference>
<organism evidence="2 3">
    <name type="scientific">Dongia sedimenti</name>
    <dbReference type="NCBI Taxonomy" id="3064282"/>
    <lineage>
        <taxon>Bacteria</taxon>
        <taxon>Pseudomonadati</taxon>
        <taxon>Pseudomonadota</taxon>
        <taxon>Alphaproteobacteria</taxon>
        <taxon>Rhodospirillales</taxon>
        <taxon>Dongiaceae</taxon>
        <taxon>Dongia</taxon>
    </lineage>
</organism>